<feature type="transmembrane region" description="Helical" evidence="5">
    <location>
        <begin position="126"/>
        <end position="146"/>
    </location>
</feature>
<keyword evidence="3 5" id="KW-1133">Transmembrane helix</keyword>
<dbReference type="AlphaFoldDB" id="A0A3D8P6C5"/>
<keyword evidence="1" id="KW-1003">Cell membrane</keyword>
<evidence type="ECO:0000256" key="3">
    <source>
        <dbReference type="ARBA" id="ARBA00022989"/>
    </source>
</evidence>
<dbReference type="InterPro" id="IPR003810">
    <property type="entry name" value="Mntp/YtaF"/>
</dbReference>
<organism evidence="6 7">
    <name type="scientific">Ammonifex thiophilus</name>
    <dbReference type="NCBI Taxonomy" id="444093"/>
    <lineage>
        <taxon>Bacteria</taxon>
        <taxon>Bacillati</taxon>
        <taxon>Bacillota</taxon>
        <taxon>Clostridia</taxon>
        <taxon>Thermoanaerobacterales</taxon>
        <taxon>Thermoanaerobacteraceae</taxon>
        <taxon>Ammonifex</taxon>
    </lineage>
</organism>
<dbReference type="PANTHER" id="PTHR35529:SF2">
    <property type="entry name" value="SPORULATION PROTEIN YTAF-RELATED"/>
    <property type="match status" value="1"/>
</dbReference>
<feature type="transmembrane region" description="Helical" evidence="5">
    <location>
        <begin position="6"/>
        <end position="26"/>
    </location>
</feature>
<evidence type="ECO:0000256" key="4">
    <source>
        <dbReference type="ARBA" id="ARBA00023136"/>
    </source>
</evidence>
<evidence type="ECO:0000313" key="6">
    <source>
        <dbReference type="EMBL" id="RDV84874.1"/>
    </source>
</evidence>
<evidence type="ECO:0000256" key="5">
    <source>
        <dbReference type="SAM" id="Phobius"/>
    </source>
</evidence>
<feature type="transmembrane region" description="Helical" evidence="5">
    <location>
        <begin position="38"/>
        <end position="58"/>
    </location>
</feature>
<proteinExistence type="predicted"/>
<dbReference type="Proteomes" id="UP000256329">
    <property type="component" value="Unassembled WGS sequence"/>
</dbReference>
<dbReference type="OrthoDB" id="1679205at2"/>
<protein>
    <submittedName>
        <fullName evidence="6">Sporulation membrane protein YtaF</fullName>
    </submittedName>
</protein>
<feature type="transmembrane region" description="Helical" evidence="5">
    <location>
        <begin position="186"/>
        <end position="203"/>
    </location>
</feature>
<reference evidence="6 7" key="1">
    <citation type="submission" date="2018-08" db="EMBL/GenBank/DDBJ databases">
        <title>Form III RuBisCO-mediated autotrophy in Thermodesulfobium bacteria.</title>
        <authorList>
            <person name="Toshchakov S.V."/>
            <person name="Kublanov I.V."/>
            <person name="Frolov E."/>
            <person name="Bonch-Osmolovskaya E.A."/>
            <person name="Tourova T.P."/>
            <person name="Chernych N.A."/>
            <person name="Lebedinsky A.V."/>
        </authorList>
    </citation>
    <scope>NUCLEOTIDE SEQUENCE [LARGE SCALE GENOMIC DNA]</scope>
    <source>
        <strain evidence="6 7">SR</strain>
    </source>
</reference>
<dbReference type="InterPro" id="IPR014205">
    <property type="entry name" value="Spore_YtaF"/>
</dbReference>
<sequence>MNWITIALLTISSSLDNFGAGLSYGICGIRIKMRHNALIALIAFLFSYVGIICGGYIAKILPNLLANVTAALLFFIIGLRLVLLTWQQRKRSEQAETEERGGVGEILRSPQKADRNRSGEIELPEAVLLGVALSLNALTNGLGAGILGLSPFWVSFFAALGSFVAVWWGIKLGVKVAAVRIGKWSLGQFSIFLSGAILILIGLKNLL</sequence>
<name>A0A3D8P6C5_9THEO</name>
<evidence type="ECO:0000256" key="2">
    <source>
        <dbReference type="ARBA" id="ARBA00022692"/>
    </source>
</evidence>
<feature type="transmembrane region" description="Helical" evidence="5">
    <location>
        <begin position="64"/>
        <end position="83"/>
    </location>
</feature>
<dbReference type="Pfam" id="PF02659">
    <property type="entry name" value="Mntp"/>
    <property type="match status" value="1"/>
</dbReference>
<keyword evidence="4 5" id="KW-0472">Membrane</keyword>
<dbReference type="NCBIfam" id="TIGR02840">
    <property type="entry name" value="spore_YtaF"/>
    <property type="match status" value="1"/>
</dbReference>
<keyword evidence="2 5" id="KW-0812">Transmembrane</keyword>
<evidence type="ECO:0000256" key="1">
    <source>
        <dbReference type="ARBA" id="ARBA00022475"/>
    </source>
</evidence>
<dbReference type="PANTHER" id="PTHR35529">
    <property type="entry name" value="MANGANESE EFFLUX PUMP MNTP-RELATED"/>
    <property type="match status" value="1"/>
</dbReference>
<evidence type="ECO:0000313" key="7">
    <source>
        <dbReference type="Proteomes" id="UP000256329"/>
    </source>
</evidence>
<dbReference type="RefSeq" id="WP_115791867.1">
    <property type="nucleotide sequence ID" value="NZ_QSLN01000001.1"/>
</dbReference>
<keyword evidence="7" id="KW-1185">Reference proteome</keyword>
<dbReference type="EMBL" id="QSLN01000001">
    <property type="protein sequence ID" value="RDV84874.1"/>
    <property type="molecule type" value="Genomic_DNA"/>
</dbReference>
<gene>
    <name evidence="6" type="primary">ytaF</name>
    <name evidence="6" type="ORF">DXX99_02205</name>
</gene>
<accession>A0A3D8P6C5</accession>
<feature type="transmembrane region" description="Helical" evidence="5">
    <location>
        <begin position="152"/>
        <end position="174"/>
    </location>
</feature>
<comment type="caution">
    <text evidence="6">The sequence shown here is derived from an EMBL/GenBank/DDBJ whole genome shotgun (WGS) entry which is preliminary data.</text>
</comment>